<reference evidence="1" key="2">
    <citation type="journal article" date="2015" name="Data Brief">
        <title>Shoot transcriptome of the giant reed, Arundo donax.</title>
        <authorList>
            <person name="Barrero R.A."/>
            <person name="Guerrero F.D."/>
            <person name="Moolhuijzen P."/>
            <person name="Goolsby J.A."/>
            <person name="Tidwell J."/>
            <person name="Bellgard S.E."/>
            <person name="Bellgard M.I."/>
        </authorList>
    </citation>
    <scope>NUCLEOTIDE SEQUENCE</scope>
    <source>
        <tissue evidence="1">Shoot tissue taken approximately 20 cm above the soil surface</tissue>
    </source>
</reference>
<accession>A0A0A8Z7I7</accession>
<protein>
    <submittedName>
        <fullName evidence="1">Uncharacterized protein</fullName>
    </submittedName>
</protein>
<proteinExistence type="predicted"/>
<sequence length="32" mass="3855">MCISSWKIRDSSYDMQSNSAIQKRRKEDIKYS</sequence>
<dbReference type="AlphaFoldDB" id="A0A0A8Z7I7"/>
<evidence type="ECO:0000313" key="1">
    <source>
        <dbReference type="EMBL" id="JAD35384.1"/>
    </source>
</evidence>
<dbReference type="EMBL" id="GBRH01262511">
    <property type="protein sequence ID" value="JAD35384.1"/>
    <property type="molecule type" value="Transcribed_RNA"/>
</dbReference>
<organism evidence="1">
    <name type="scientific">Arundo donax</name>
    <name type="common">Giant reed</name>
    <name type="synonym">Donax arundinaceus</name>
    <dbReference type="NCBI Taxonomy" id="35708"/>
    <lineage>
        <taxon>Eukaryota</taxon>
        <taxon>Viridiplantae</taxon>
        <taxon>Streptophyta</taxon>
        <taxon>Embryophyta</taxon>
        <taxon>Tracheophyta</taxon>
        <taxon>Spermatophyta</taxon>
        <taxon>Magnoliopsida</taxon>
        <taxon>Liliopsida</taxon>
        <taxon>Poales</taxon>
        <taxon>Poaceae</taxon>
        <taxon>PACMAD clade</taxon>
        <taxon>Arundinoideae</taxon>
        <taxon>Arundineae</taxon>
        <taxon>Arundo</taxon>
    </lineage>
</organism>
<name>A0A0A8Z7I7_ARUDO</name>
<reference evidence="1" key="1">
    <citation type="submission" date="2014-09" db="EMBL/GenBank/DDBJ databases">
        <authorList>
            <person name="Magalhaes I.L.F."/>
            <person name="Oliveira U."/>
            <person name="Santos F.R."/>
            <person name="Vidigal T.H.D.A."/>
            <person name="Brescovit A.D."/>
            <person name="Santos A.J."/>
        </authorList>
    </citation>
    <scope>NUCLEOTIDE SEQUENCE</scope>
    <source>
        <tissue evidence="1">Shoot tissue taken approximately 20 cm above the soil surface</tissue>
    </source>
</reference>